<name>A0A5C8UP57_9MICO</name>
<sequence>MTDDLPSKAETTRIPRAHRRSAVGMWALAGSWSAQQLTDGHIPEHMLDELSGTSEDAAWLVTAGFWEVVEDGWQFVEWAPDQPLRAVVLAERAKRAEKMRGWRSRNQVSNPATDEGTNEATDTTTEWFTDPSVKDAQPMPPQKHVQEPALEYSAEFEEWWSLYPRKQAKPDAYKAFKTIRKTTELATLVAGVQAYKLATIGGQKGHLKMPAGWLRDRRWEDEQVVTPTAAGPAVAAPEARARQTMALAGAPVVARIESRHEALGRECEIHPGYPQSEREPCAACERTIGPPEGNQF</sequence>
<evidence type="ECO:0000256" key="1">
    <source>
        <dbReference type="SAM" id="MobiDB-lite"/>
    </source>
</evidence>
<protein>
    <submittedName>
        <fullName evidence="2">Uncharacterized protein</fullName>
    </submittedName>
</protein>
<dbReference type="EMBL" id="VRMG01000009">
    <property type="protein sequence ID" value="TXN29307.1"/>
    <property type="molecule type" value="Genomic_DNA"/>
</dbReference>
<feature type="region of interest" description="Disordered" evidence="1">
    <location>
        <begin position="100"/>
        <end position="123"/>
    </location>
</feature>
<keyword evidence="3" id="KW-1185">Reference proteome</keyword>
<dbReference type="AlphaFoldDB" id="A0A5C8UP57"/>
<accession>A0A5C8UP57</accession>
<organism evidence="2 3">
    <name type="scientific">Lacisediminihabitans profunda</name>
    <dbReference type="NCBI Taxonomy" id="2594790"/>
    <lineage>
        <taxon>Bacteria</taxon>
        <taxon>Bacillati</taxon>
        <taxon>Actinomycetota</taxon>
        <taxon>Actinomycetes</taxon>
        <taxon>Micrococcales</taxon>
        <taxon>Microbacteriaceae</taxon>
        <taxon>Lacisediminihabitans</taxon>
    </lineage>
</organism>
<evidence type="ECO:0000313" key="2">
    <source>
        <dbReference type="EMBL" id="TXN29307.1"/>
    </source>
</evidence>
<gene>
    <name evidence="2" type="ORF">FVP33_14100</name>
</gene>
<proteinExistence type="predicted"/>
<reference evidence="2 3" key="1">
    <citation type="submission" date="2019-08" db="EMBL/GenBank/DDBJ databases">
        <title>Bacterial whole genome sequence for Glaciihabitans sp. CHu50b-6-2.</title>
        <authorList>
            <person name="Jin L."/>
        </authorList>
    </citation>
    <scope>NUCLEOTIDE SEQUENCE [LARGE SCALE GENOMIC DNA]</scope>
    <source>
        <strain evidence="2 3">CHu50b-6-2</strain>
    </source>
</reference>
<dbReference type="Proteomes" id="UP000321379">
    <property type="component" value="Unassembled WGS sequence"/>
</dbReference>
<evidence type="ECO:0000313" key="3">
    <source>
        <dbReference type="Proteomes" id="UP000321379"/>
    </source>
</evidence>
<comment type="caution">
    <text evidence="2">The sequence shown here is derived from an EMBL/GenBank/DDBJ whole genome shotgun (WGS) entry which is preliminary data.</text>
</comment>